<dbReference type="Proteomes" id="UP001283361">
    <property type="component" value="Unassembled WGS sequence"/>
</dbReference>
<proteinExistence type="predicted"/>
<reference evidence="2" key="1">
    <citation type="journal article" date="2023" name="G3 (Bethesda)">
        <title>A reference genome for the long-term kleptoplast-retaining sea slug Elysia crispata morphotype clarki.</title>
        <authorList>
            <person name="Eastman K.E."/>
            <person name="Pendleton A.L."/>
            <person name="Shaikh M.A."/>
            <person name="Suttiyut T."/>
            <person name="Ogas R."/>
            <person name="Tomko P."/>
            <person name="Gavelis G."/>
            <person name="Widhalm J.R."/>
            <person name="Wisecaver J.H."/>
        </authorList>
    </citation>
    <scope>NUCLEOTIDE SEQUENCE</scope>
    <source>
        <strain evidence="2">ECLA1</strain>
    </source>
</reference>
<name>A0AAE0YM78_9GAST</name>
<dbReference type="PANTHER" id="PTHR46599">
    <property type="entry name" value="PIGGYBAC TRANSPOSABLE ELEMENT-DERIVED PROTEIN 4"/>
    <property type="match status" value="1"/>
</dbReference>
<evidence type="ECO:0000313" key="3">
    <source>
        <dbReference type="Proteomes" id="UP001283361"/>
    </source>
</evidence>
<dbReference type="AlphaFoldDB" id="A0AAE0YM78"/>
<dbReference type="Pfam" id="PF13843">
    <property type="entry name" value="DDE_Tnp_1_7"/>
    <property type="match status" value="1"/>
</dbReference>
<feature type="domain" description="PiggyBac transposable element-derived protein" evidence="1">
    <location>
        <begin position="8"/>
        <end position="135"/>
    </location>
</feature>
<dbReference type="EMBL" id="JAWDGP010005834">
    <property type="protein sequence ID" value="KAK3751174.1"/>
    <property type="molecule type" value="Genomic_DNA"/>
</dbReference>
<accession>A0AAE0YM78</accession>
<protein>
    <recommendedName>
        <fullName evidence="1">PiggyBac transposable element-derived protein domain-containing protein</fullName>
    </recommendedName>
</protein>
<dbReference type="InterPro" id="IPR029526">
    <property type="entry name" value="PGBD"/>
</dbReference>
<evidence type="ECO:0000259" key="1">
    <source>
        <dbReference type="Pfam" id="PF13843"/>
    </source>
</evidence>
<gene>
    <name evidence="2" type="ORF">RRG08_023932</name>
</gene>
<dbReference type="PANTHER" id="PTHR46599:SF3">
    <property type="entry name" value="PIGGYBAC TRANSPOSABLE ELEMENT-DERIVED PROTEIN 4"/>
    <property type="match status" value="1"/>
</dbReference>
<evidence type="ECO:0000313" key="2">
    <source>
        <dbReference type="EMBL" id="KAK3751174.1"/>
    </source>
</evidence>
<sequence length="156" mass="18429">MRILFRAKVPNKRHSRFGIKKFELADSNGYIYHIILYAGKDLDIQHKEGQAFGVVKKFMVQSRFLGWGYHFFIDNFYTKPKLAEYLLHHKTLLSGTIRSNSKDIPKEDMTQRLQVGQSKFWRKGEILTVAFGRRNLRQETFSFSVQLTKLRLQQSK</sequence>
<keyword evidence="3" id="KW-1185">Reference proteome</keyword>
<comment type="caution">
    <text evidence="2">The sequence shown here is derived from an EMBL/GenBank/DDBJ whole genome shotgun (WGS) entry which is preliminary data.</text>
</comment>
<organism evidence="2 3">
    <name type="scientific">Elysia crispata</name>
    <name type="common">lettuce slug</name>
    <dbReference type="NCBI Taxonomy" id="231223"/>
    <lineage>
        <taxon>Eukaryota</taxon>
        <taxon>Metazoa</taxon>
        <taxon>Spiralia</taxon>
        <taxon>Lophotrochozoa</taxon>
        <taxon>Mollusca</taxon>
        <taxon>Gastropoda</taxon>
        <taxon>Heterobranchia</taxon>
        <taxon>Euthyneura</taxon>
        <taxon>Panpulmonata</taxon>
        <taxon>Sacoglossa</taxon>
        <taxon>Placobranchoidea</taxon>
        <taxon>Plakobranchidae</taxon>
        <taxon>Elysia</taxon>
    </lineage>
</organism>